<dbReference type="InterPro" id="IPR036047">
    <property type="entry name" value="F-box-like_dom_sf"/>
</dbReference>
<evidence type="ECO:0000313" key="2">
    <source>
        <dbReference type="Proteomes" id="UP000053257"/>
    </source>
</evidence>
<evidence type="ECO:0000313" key="1">
    <source>
        <dbReference type="EMBL" id="KIP04597.1"/>
    </source>
</evidence>
<reference evidence="1 2" key="1">
    <citation type="journal article" date="2014" name="PLoS Genet.">
        <title>Analysis of the Phlebiopsis gigantea genome, transcriptome and secretome provides insight into its pioneer colonization strategies of wood.</title>
        <authorList>
            <person name="Hori C."/>
            <person name="Ishida T."/>
            <person name="Igarashi K."/>
            <person name="Samejima M."/>
            <person name="Suzuki H."/>
            <person name="Master E."/>
            <person name="Ferreira P."/>
            <person name="Ruiz-Duenas F.J."/>
            <person name="Held B."/>
            <person name="Canessa P."/>
            <person name="Larrondo L.F."/>
            <person name="Schmoll M."/>
            <person name="Druzhinina I.S."/>
            <person name="Kubicek C.P."/>
            <person name="Gaskell J.A."/>
            <person name="Kersten P."/>
            <person name="St John F."/>
            <person name="Glasner J."/>
            <person name="Sabat G."/>
            <person name="Splinter BonDurant S."/>
            <person name="Syed K."/>
            <person name="Yadav J."/>
            <person name="Mgbeahuruike A.C."/>
            <person name="Kovalchuk A."/>
            <person name="Asiegbu F.O."/>
            <person name="Lackner G."/>
            <person name="Hoffmeister D."/>
            <person name="Rencoret J."/>
            <person name="Gutierrez A."/>
            <person name="Sun H."/>
            <person name="Lindquist E."/>
            <person name="Barry K."/>
            <person name="Riley R."/>
            <person name="Grigoriev I.V."/>
            <person name="Henrissat B."/>
            <person name="Kues U."/>
            <person name="Berka R.M."/>
            <person name="Martinez A.T."/>
            <person name="Covert S.F."/>
            <person name="Blanchette R.A."/>
            <person name="Cullen D."/>
        </authorList>
    </citation>
    <scope>NUCLEOTIDE SEQUENCE [LARGE SCALE GENOMIC DNA]</scope>
    <source>
        <strain evidence="1 2">11061_1 CR5-6</strain>
    </source>
</reference>
<dbReference type="AlphaFoldDB" id="A0A0C3S3T0"/>
<dbReference type="Proteomes" id="UP000053257">
    <property type="component" value="Unassembled WGS sequence"/>
</dbReference>
<organism evidence="1 2">
    <name type="scientific">Phlebiopsis gigantea (strain 11061_1 CR5-6)</name>
    <name type="common">White-rot fungus</name>
    <name type="synonym">Peniophora gigantea</name>
    <dbReference type="NCBI Taxonomy" id="745531"/>
    <lineage>
        <taxon>Eukaryota</taxon>
        <taxon>Fungi</taxon>
        <taxon>Dikarya</taxon>
        <taxon>Basidiomycota</taxon>
        <taxon>Agaricomycotina</taxon>
        <taxon>Agaricomycetes</taxon>
        <taxon>Polyporales</taxon>
        <taxon>Phanerochaetaceae</taxon>
        <taxon>Phlebiopsis</taxon>
    </lineage>
</organism>
<evidence type="ECO:0008006" key="3">
    <source>
        <dbReference type="Google" id="ProtNLM"/>
    </source>
</evidence>
<dbReference type="HOGENOM" id="CLU_940431_0_0_1"/>
<keyword evidence="2" id="KW-1185">Reference proteome</keyword>
<name>A0A0C3S3T0_PHLG1</name>
<gene>
    <name evidence="1" type="ORF">PHLGIDRAFT_129412</name>
</gene>
<protein>
    <recommendedName>
        <fullName evidence="3">F-box domain-containing protein</fullName>
    </recommendedName>
</protein>
<dbReference type="SUPFAM" id="SSF81383">
    <property type="entry name" value="F-box domain"/>
    <property type="match status" value="1"/>
</dbReference>
<accession>A0A0C3S3T0</accession>
<dbReference type="CDD" id="cd09917">
    <property type="entry name" value="F-box_SF"/>
    <property type="match status" value="1"/>
</dbReference>
<sequence>MAHIKDLPTELHLLIIPHLYLSELISARDTCHLWRELILVAPLPLHRRKLLCLYDTLSSIPAFQVSRRLARTHVRPGFGAPQRQGYVDALPQNASEEFKSWILEWPEDAVVGALWPALQPSYNMSEEIFTYRCDIANRIAATSFVPTTHTLMFSLFSGNGSGPASVIALPLFDEGNGWTHWVVLSGEQETVDTRGKKRRVDMRGVVFSKVRGADGEDGYAEFLESPSPLDCPSSLLPSTESPASDETSVDDVGNELFVSAGPETWGPWLRYLEQETRKMQSRMEDAGVWCGCASCRR</sequence>
<dbReference type="OrthoDB" id="2789299at2759"/>
<dbReference type="EMBL" id="KN840569">
    <property type="protein sequence ID" value="KIP04597.1"/>
    <property type="molecule type" value="Genomic_DNA"/>
</dbReference>
<proteinExistence type="predicted"/>